<evidence type="ECO:0000313" key="1">
    <source>
        <dbReference type="EMBL" id="EAT82719.1"/>
    </source>
</evidence>
<dbReference type="AlphaFoldDB" id="Q0UFL0"/>
<protein>
    <submittedName>
        <fullName evidence="1">Uncharacterized protein</fullName>
    </submittedName>
</protein>
<dbReference type="InParanoid" id="Q0UFL0"/>
<gene>
    <name evidence="1" type="ORF">SNOG_09454</name>
</gene>
<sequence length="77" mass="8266">MADLPGTGRIPPSYLVASVAVAVVLAALGMAIVATLTWQYRELPEDNELSGIQANVGEAGRRDRLVKGPYEHCDAWD</sequence>
<accession>Q0UFL0</accession>
<organism evidence="1 2">
    <name type="scientific">Phaeosphaeria nodorum (strain SN15 / ATCC MYA-4574 / FGSC 10173)</name>
    <name type="common">Glume blotch fungus</name>
    <name type="synonym">Parastagonospora nodorum</name>
    <dbReference type="NCBI Taxonomy" id="321614"/>
    <lineage>
        <taxon>Eukaryota</taxon>
        <taxon>Fungi</taxon>
        <taxon>Dikarya</taxon>
        <taxon>Ascomycota</taxon>
        <taxon>Pezizomycotina</taxon>
        <taxon>Dothideomycetes</taxon>
        <taxon>Pleosporomycetidae</taxon>
        <taxon>Pleosporales</taxon>
        <taxon>Pleosporineae</taxon>
        <taxon>Phaeosphaeriaceae</taxon>
        <taxon>Parastagonospora</taxon>
    </lineage>
</organism>
<dbReference type="Proteomes" id="UP000001055">
    <property type="component" value="Unassembled WGS sequence"/>
</dbReference>
<evidence type="ECO:0000313" key="2">
    <source>
        <dbReference type="Proteomes" id="UP000001055"/>
    </source>
</evidence>
<dbReference type="GeneID" id="5976652"/>
<dbReference type="EMBL" id="CH445339">
    <property type="protein sequence ID" value="EAT82719.1"/>
    <property type="molecule type" value="Genomic_DNA"/>
</dbReference>
<name>Q0UFL0_PHANO</name>
<proteinExistence type="predicted"/>
<dbReference type="KEGG" id="pno:SNOG_09454"/>
<dbReference type="RefSeq" id="XP_001799747.1">
    <property type="nucleotide sequence ID" value="XM_001799695.1"/>
</dbReference>
<dbReference type="HOGENOM" id="CLU_2638873_0_0_1"/>
<reference evidence="2" key="1">
    <citation type="journal article" date="2007" name="Plant Cell">
        <title>Dothideomycete-plant interactions illuminated by genome sequencing and EST analysis of the wheat pathogen Stagonospora nodorum.</title>
        <authorList>
            <person name="Hane J.K."/>
            <person name="Lowe R.G."/>
            <person name="Solomon P.S."/>
            <person name="Tan K.C."/>
            <person name="Schoch C.L."/>
            <person name="Spatafora J.W."/>
            <person name="Crous P.W."/>
            <person name="Kodira C."/>
            <person name="Birren B.W."/>
            <person name="Galagan J.E."/>
            <person name="Torriani S.F."/>
            <person name="McDonald B.A."/>
            <person name="Oliver R.P."/>
        </authorList>
    </citation>
    <scope>NUCLEOTIDE SEQUENCE [LARGE SCALE GENOMIC DNA]</scope>
    <source>
        <strain evidence="2">SN15 / ATCC MYA-4574 / FGSC 10173</strain>
    </source>
</reference>